<keyword evidence="1" id="KW-0732">Signal</keyword>
<protein>
    <submittedName>
        <fullName evidence="2">FG-GAP-like repeat-containing protein</fullName>
    </submittedName>
</protein>
<proteinExistence type="predicted"/>
<reference evidence="2 3" key="1">
    <citation type="submission" date="2024-06" db="EMBL/GenBank/DDBJ databases">
        <title>The Natural Products Discovery Center: Release of the First 8490 Sequenced Strains for Exploring Actinobacteria Biosynthetic Diversity.</title>
        <authorList>
            <person name="Kalkreuter E."/>
            <person name="Kautsar S.A."/>
            <person name="Yang D."/>
            <person name="Bader C.D."/>
            <person name="Teijaro C.N."/>
            <person name="Fluegel L."/>
            <person name="Davis C.M."/>
            <person name="Simpson J.R."/>
            <person name="Lauterbach L."/>
            <person name="Steele A.D."/>
            <person name="Gui C."/>
            <person name="Meng S."/>
            <person name="Li G."/>
            <person name="Viehrig K."/>
            <person name="Ye F."/>
            <person name="Su P."/>
            <person name="Kiefer A.F."/>
            <person name="Nichols A."/>
            <person name="Cepeda A.J."/>
            <person name="Yan W."/>
            <person name="Fan B."/>
            <person name="Jiang Y."/>
            <person name="Adhikari A."/>
            <person name="Zheng C.-J."/>
            <person name="Schuster L."/>
            <person name="Cowan T.M."/>
            <person name="Smanski M.J."/>
            <person name="Chevrette M.G."/>
            <person name="De Carvalho L.P.S."/>
            <person name="Shen B."/>
        </authorList>
    </citation>
    <scope>NUCLEOTIDE SEQUENCE [LARGE SCALE GENOMIC DNA]</scope>
    <source>
        <strain evidence="2 3">NPDC038104</strain>
    </source>
</reference>
<keyword evidence="3" id="KW-1185">Reference proteome</keyword>
<organism evidence="2 3">
    <name type="scientific">Streptomyces fragilis</name>
    <dbReference type="NCBI Taxonomy" id="67301"/>
    <lineage>
        <taxon>Bacteria</taxon>
        <taxon>Bacillati</taxon>
        <taxon>Actinomycetota</taxon>
        <taxon>Actinomycetes</taxon>
        <taxon>Kitasatosporales</taxon>
        <taxon>Streptomycetaceae</taxon>
        <taxon>Streptomyces</taxon>
    </lineage>
</organism>
<dbReference type="NCBIfam" id="NF033679">
    <property type="entry name" value="DNRLRE_dom"/>
    <property type="match status" value="1"/>
</dbReference>
<evidence type="ECO:0000256" key="1">
    <source>
        <dbReference type="ARBA" id="ARBA00022729"/>
    </source>
</evidence>
<accession>A0ABV2YR76</accession>
<dbReference type="InterPro" id="IPR013517">
    <property type="entry name" value="FG-GAP"/>
</dbReference>
<gene>
    <name evidence="2" type="ORF">AB0E65_29025</name>
</gene>
<dbReference type="Gene3D" id="2.40.128.340">
    <property type="match status" value="1"/>
</dbReference>
<dbReference type="Pfam" id="PF13517">
    <property type="entry name" value="FG-GAP_3"/>
    <property type="match status" value="2"/>
</dbReference>
<comment type="caution">
    <text evidence="2">The sequence shown here is derived from an EMBL/GenBank/DDBJ whole genome shotgun (WGS) entry which is preliminary data.</text>
</comment>
<dbReference type="InterPro" id="IPR028994">
    <property type="entry name" value="Integrin_alpha_N"/>
</dbReference>
<name>A0ABV2YR76_9ACTN</name>
<sequence length="838" mass="89318">MTLSVLGTGLGVAATDSDRGAGAAGKGVEMSALAKAKSSGKPVEIVEKRTEASEVHANPSGSLTVTTHLSPVRTRQAGKWVAIDTDLVADRNVVRPKAAAAGIELSDGGKGPLVRLNDDKHVLEYSWPGKLPKPKLDGPVATYSEVLPGIDLRVEVDAEGFQQLLVIKNAEAAKNPKLKELTYGVETNGLKVTADEKRGLKAADAKGRAVFVGPAPRMWDNGKGTEKKQAVMDTTATAESLKVVPDQELLTDPDTTYPLYVDPTFSTDLSGGHYVMNRYPTTHEWDTDRLWVGNLGWGDGTFQTYRSFFQVNVPNLAGRKVVKASLSITEGTGYDCANTPLELWETGVAGTTTTWNNQPAWKTKNSSHGCPHGYMNLDATSAAQAAATRGVNLVDLGVRTSLTAESAKAENIRLLRLSDAKFSVEMNYDGKCFLVADVSYTDPDGMSFTREMNCQTSASELKAEPYTSAATTGQLLAGPHGFVCWRSGDMNGAGNRIWYYGKGDTASGWTNWQGWGFVPADKITGAGTEPYPGLPACDSHSVTPGITPPQDFTSDGLHDVVAVQADGNLALFPGTGNGALGNKRMLWTDGRANNYITVFVGDFNGDGIGDIGAFGDIPDDALPPGYVWWWAGDGNGGVGATAQPLIDNRHGRQARFEPGVHEPCRYFFSADFNGDGKSDIAAACGQARVEGNYTDDSIWWWPGDGDGGINATVDPSNDWGYEYVPALRTETKFSALDITGDGRMDIARMPSATSLELVPGPLARGATIGTSRQTWPPAGFGTVTKWFAGDFNGDRFGDMGGVDSSGQLWRWPGKGDGTFAAPVKMSTATGWGAYKDLL</sequence>
<evidence type="ECO:0000313" key="2">
    <source>
        <dbReference type="EMBL" id="MEU3558218.1"/>
    </source>
</evidence>
<dbReference type="RefSeq" id="WP_159105536.1">
    <property type="nucleotide sequence ID" value="NZ_BEVZ01000002.1"/>
</dbReference>
<dbReference type="Proteomes" id="UP001550850">
    <property type="component" value="Unassembled WGS sequence"/>
</dbReference>
<dbReference type="EMBL" id="JBEZUR010000090">
    <property type="protein sequence ID" value="MEU3558218.1"/>
    <property type="molecule type" value="Genomic_DNA"/>
</dbReference>
<evidence type="ECO:0000313" key="3">
    <source>
        <dbReference type="Proteomes" id="UP001550850"/>
    </source>
</evidence>
<dbReference type="SUPFAM" id="SSF69318">
    <property type="entry name" value="Integrin alpha N-terminal domain"/>
    <property type="match status" value="1"/>
</dbReference>